<dbReference type="EMBL" id="PFVJ01000050">
    <property type="protein sequence ID" value="PJA89785.1"/>
    <property type="molecule type" value="Genomic_DNA"/>
</dbReference>
<protein>
    <submittedName>
        <fullName evidence="1">Uncharacterized protein</fullName>
    </submittedName>
</protein>
<proteinExistence type="predicted"/>
<dbReference type="Proteomes" id="UP000230843">
    <property type="component" value="Unassembled WGS sequence"/>
</dbReference>
<dbReference type="AlphaFoldDB" id="A0A2M7Z6R8"/>
<gene>
    <name evidence="1" type="ORF">CO137_02365</name>
</gene>
<comment type="caution">
    <text evidence="1">The sequence shown here is derived from an EMBL/GenBank/DDBJ whole genome shotgun (WGS) entry which is preliminary data.</text>
</comment>
<reference evidence="2" key="1">
    <citation type="submission" date="2017-09" db="EMBL/GenBank/DDBJ databases">
        <title>Depth-based differentiation of microbial function through sediment-hosted aquifers and enrichment of novel symbionts in the deep terrestrial subsurface.</title>
        <authorList>
            <person name="Probst A.J."/>
            <person name="Ladd B."/>
            <person name="Jarett J.K."/>
            <person name="Geller-Mcgrath D.E."/>
            <person name="Sieber C.M.K."/>
            <person name="Emerson J.B."/>
            <person name="Anantharaman K."/>
            <person name="Thomas B.C."/>
            <person name="Malmstrom R."/>
            <person name="Stieglmeier M."/>
            <person name="Klingl A."/>
            <person name="Woyke T."/>
            <person name="Ryan C.M."/>
            <person name="Banfield J.F."/>
        </authorList>
    </citation>
    <scope>NUCLEOTIDE SEQUENCE [LARGE SCALE GENOMIC DNA]</scope>
</reference>
<organism evidence="1 2">
    <name type="scientific">Candidatus Magasanikbacteria bacterium CG_4_9_14_3_um_filter_32_9</name>
    <dbReference type="NCBI Taxonomy" id="1974644"/>
    <lineage>
        <taxon>Bacteria</taxon>
        <taxon>Candidatus Magasanikiibacteriota</taxon>
    </lineage>
</organism>
<sequence>MFNFLKKKKKLKCSKCKKDFAKSDLKMIKGKEKYCCKFCCPHTKDNGKIHKSKNVCEFC</sequence>
<name>A0A2M7Z6R8_9BACT</name>
<accession>A0A2M7Z6R8</accession>
<evidence type="ECO:0000313" key="1">
    <source>
        <dbReference type="EMBL" id="PJA89785.1"/>
    </source>
</evidence>
<evidence type="ECO:0000313" key="2">
    <source>
        <dbReference type="Proteomes" id="UP000230843"/>
    </source>
</evidence>